<dbReference type="EMBL" id="JAGVWF010000071">
    <property type="protein sequence ID" value="MBS3059724.1"/>
    <property type="molecule type" value="Genomic_DNA"/>
</dbReference>
<feature type="transmembrane region" description="Helical" evidence="1">
    <location>
        <begin position="85"/>
        <end position="107"/>
    </location>
</feature>
<keyword evidence="1" id="KW-0472">Membrane</keyword>
<gene>
    <name evidence="2" type="ORF">HA237_01515</name>
    <name evidence="3" type="ORF">J4224_04860</name>
</gene>
<comment type="caution">
    <text evidence="2">The sequence shown here is derived from an EMBL/GenBank/DDBJ whole genome shotgun (WGS) entry which is preliminary data.</text>
</comment>
<evidence type="ECO:0000313" key="4">
    <source>
        <dbReference type="Proteomes" id="UP000577419"/>
    </source>
</evidence>
<dbReference type="AlphaFoldDB" id="A0A7J4IWC3"/>
<dbReference type="Proteomes" id="UP000683213">
    <property type="component" value="Unassembled WGS sequence"/>
</dbReference>
<keyword evidence="1" id="KW-0812">Transmembrane</keyword>
<reference evidence="2" key="1">
    <citation type="journal article" date="2020" name="bioRxiv">
        <title>A rank-normalized archaeal taxonomy based on genome phylogeny resolves widespread incomplete and uneven classifications.</title>
        <authorList>
            <person name="Rinke C."/>
            <person name="Chuvochina M."/>
            <person name="Mussig A.J."/>
            <person name="Chaumeil P.-A."/>
            <person name="Waite D.W."/>
            <person name="Whitman W.B."/>
            <person name="Parks D.H."/>
            <person name="Hugenholtz P."/>
        </authorList>
    </citation>
    <scope>NUCLEOTIDE SEQUENCE</scope>
    <source>
        <strain evidence="2">UBA10011</strain>
    </source>
</reference>
<evidence type="ECO:0000313" key="3">
    <source>
        <dbReference type="EMBL" id="MBS3059724.1"/>
    </source>
</evidence>
<feature type="transmembrane region" description="Helical" evidence="1">
    <location>
        <begin position="35"/>
        <end position="54"/>
    </location>
</feature>
<reference evidence="3" key="2">
    <citation type="submission" date="2021-03" db="EMBL/GenBank/DDBJ databases">
        <authorList>
            <person name="Jaffe A."/>
        </authorList>
    </citation>
    <scope>NUCLEOTIDE SEQUENCE</scope>
    <source>
        <strain evidence="3">RIFCSPHIGHO2_01_FULL_GW2011_AR10_43_9</strain>
    </source>
</reference>
<evidence type="ECO:0000313" key="2">
    <source>
        <dbReference type="EMBL" id="HIH08027.1"/>
    </source>
</evidence>
<feature type="transmembrane region" description="Helical" evidence="1">
    <location>
        <begin position="60"/>
        <end position="78"/>
    </location>
</feature>
<protein>
    <submittedName>
        <fullName evidence="2">Uncharacterized protein</fullName>
    </submittedName>
</protein>
<sequence>MANYYLVPIAVNIAFGTALFYTVSRALSLKRATLLNAFLFVVGTLSFIFLRNYLFAEEFLFSWVLVLVAYFFWIRYLYNLPYDKVAFFLFVSIIVRISAVYTVGAFFSEAANWILF</sequence>
<dbReference type="Proteomes" id="UP000577419">
    <property type="component" value="Unassembled WGS sequence"/>
</dbReference>
<organism evidence="2 4">
    <name type="scientific">Candidatus Iainarchaeum sp</name>
    <dbReference type="NCBI Taxonomy" id="3101447"/>
    <lineage>
        <taxon>Archaea</taxon>
        <taxon>Candidatus Iainarchaeota</taxon>
        <taxon>Candidatus Iainarchaeia</taxon>
        <taxon>Candidatus Iainarchaeales</taxon>
        <taxon>Candidatus Iainarchaeaceae</taxon>
        <taxon>Candidatus Iainarchaeum</taxon>
    </lineage>
</organism>
<keyword evidence="1" id="KW-1133">Transmembrane helix</keyword>
<accession>A0A7J4IWC3</accession>
<name>A0A7J4IWC3_9ARCH</name>
<evidence type="ECO:0000256" key="1">
    <source>
        <dbReference type="SAM" id="Phobius"/>
    </source>
</evidence>
<proteinExistence type="predicted"/>
<feature type="transmembrane region" description="Helical" evidence="1">
    <location>
        <begin position="6"/>
        <end position="23"/>
    </location>
</feature>
<reference evidence="3" key="3">
    <citation type="submission" date="2021-05" db="EMBL/GenBank/DDBJ databases">
        <title>Protein family content uncovers lineage relationships and bacterial pathway maintenance mechanisms in DPANN archaea.</title>
        <authorList>
            <person name="Castelle C.J."/>
            <person name="Meheust R."/>
            <person name="Jaffe A.L."/>
            <person name="Seitz K."/>
            <person name="Gong X."/>
            <person name="Baker B.J."/>
            <person name="Banfield J.F."/>
        </authorList>
    </citation>
    <scope>NUCLEOTIDE SEQUENCE</scope>
    <source>
        <strain evidence="3">RIFCSPHIGHO2_01_FULL_GW2011_AR10_43_9</strain>
    </source>
</reference>
<dbReference type="EMBL" id="DUFG01000011">
    <property type="protein sequence ID" value="HIH08027.1"/>
    <property type="molecule type" value="Genomic_DNA"/>
</dbReference>